<accession>A0AAV2BCB4</accession>
<name>A0AAV2BCB4_9ARAC</name>
<evidence type="ECO:0000313" key="1">
    <source>
        <dbReference type="EMBL" id="CAL1293873.1"/>
    </source>
</evidence>
<feature type="non-terminal residue" evidence="1">
    <location>
        <position position="66"/>
    </location>
</feature>
<organism evidence="1 2">
    <name type="scientific">Larinioides sclopetarius</name>
    <dbReference type="NCBI Taxonomy" id="280406"/>
    <lineage>
        <taxon>Eukaryota</taxon>
        <taxon>Metazoa</taxon>
        <taxon>Ecdysozoa</taxon>
        <taxon>Arthropoda</taxon>
        <taxon>Chelicerata</taxon>
        <taxon>Arachnida</taxon>
        <taxon>Araneae</taxon>
        <taxon>Araneomorphae</taxon>
        <taxon>Entelegynae</taxon>
        <taxon>Araneoidea</taxon>
        <taxon>Araneidae</taxon>
        <taxon>Larinioides</taxon>
    </lineage>
</organism>
<dbReference type="EMBL" id="CAXIEN010000336">
    <property type="protein sequence ID" value="CAL1293873.1"/>
    <property type="molecule type" value="Genomic_DNA"/>
</dbReference>
<protein>
    <submittedName>
        <fullName evidence="1">Uncharacterized protein</fullName>
    </submittedName>
</protein>
<dbReference type="Proteomes" id="UP001497382">
    <property type="component" value="Unassembled WGS sequence"/>
</dbReference>
<proteinExistence type="predicted"/>
<gene>
    <name evidence="1" type="ORF">LARSCL_LOCUS18456</name>
</gene>
<keyword evidence="2" id="KW-1185">Reference proteome</keyword>
<sequence length="66" mass="7606">MPRLDTASPDALHPWIIYRIGRNKQCFKLVLCFLVHSILWNFAEEVMLGAARAFPVFPQESSVSRM</sequence>
<dbReference type="AlphaFoldDB" id="A0AAV2BCB4"/>
<evidence type="ECO:0000313" key="2">
    <source>
        <dbReference type="Proteomes" id="UP001497382"/>
    </source>
</evidence>
<reference evidence="1 2" key="1">
    <citation type="submission" date="2024-04" db="EMBL/GenBank/DDBJ databases">
        <authorList>
            <person name="Rising A."/>
            <person name="Reimegard J."/>
            <person name="Sonavane S."/>
            <person name="Akerstrom W."/>
            <person name="Nylinder S."/>
            <person name="Hedman E."/>
            <person name="Kallberg Y."/>
        </authorList>
    </citation>
    <scope>NUCLEOTIDE SEQUENCE [LARGE SCALE GENOMIC DNA]</scope>
</reference>
<comment type="caution">
    <text evidence="1">The sequence shown here is derived from an EMBL/GenBank/DDBJ whole genome shotgun (WGS) entry which is preliminary data.</text>
</comment>